<dbReference type="GO" id="GO:0004252">
    <property type="term" value="F:serine-type endopeptidase activity"/>
    <property type="evidence" value="ECO:0007669"/>
    <property type="project" value="InterPro"/>
</dbReference>
<dbReference type="InterPro" id="IPR043504">
    <property type="entry name" value="Peptidase_S1_PA_chymotrypsin"/>
</dbReference>
<comment type="subcellular location">
    <subcellularLocation>
        <location evidence="1">Secreted</location>
    </subcellularLocation>
</comment>
<accession>A0A1S5QN68</accession>
<evidence type="ECO:0000256" key="7">
    <source>
        <dbReference type="SAM" id="SignalP"/>
    </source>
</evidence>
<evidence type="ECO:0000256" key="4">
    <source>
        <dbReference type="ARBA" id="ARBA00022801"/>
    </source>
</evidence>
<dbReference type="Pfam" id="PF00089">
    <property type="entry name" value="Trypsin"/>
    <property type="match status" value="1"/>
</dbReference>
<keyword evidence="6" id="KW-1015">Disulfide bond</keyword>
<dbReference type="InterPro" id="IPR001254">
    <property type="entry name" value="Trypsin_dom"/>
</dbReference>
<keyword evidence="7" id="KW-0732">Signal</keyword>
<dbReference type="InterPro" id="IPR018114">
    <property type="entry name" value="TRYPSIN_HIS"/>
</dbReference>
<evidence type="ECO:0000313" key="9">
    <source>
        <dbReference type="EMBL" id="AMO02566.1"/>
    </source>
</evidence>
<keyword evidence="5" id="KW-0720">Serine protease</keyword>
<dbReference type="PANTHER" id="PTHR24264">
    <property type="entry name" value="TRYPSIN-RELATED"/>
    <property type="match status" value="1"/>
</dbReference>
<protein>
    <submittedName>
        <fullName evidence="9">Serine protease 4</fullName>
    </submittedName>
</protein>
<evidence type="ECO:0000259" key="8">
    <source>
        <dbReference type="PROSITE" id="PS50240"/>
    </source>
</evidence>
<evidence type="ECO:0000256" key="3">
    <source>
        <dbReference type="ARBA" id="ARBA00022670"/>
    </source>
</evidence>
<evidence type="ECO:0000256" key="6">
    <source>
        <dbReference type="ARBA" id="ARBA00023157"/>
    </source>
</evidence>
<evidence type="ECO:0000256" key="1">
    <source>
        <dbReference type="ARBA" id="ARBA00004613"/>
    </source>
</evidence>
<feature type="chain" id="PRO_5010572878" evidence="7">
    <location>
        <begin position="22"/>
        <end position="334"/>
    </location>
</feature>
<dbReference type="Gene3D" id="2.40.10.10">
    <property type="entry name" value="Trypsin-like serine proteases"/>
    <property type="match status" value="1"/>
</dbReference>
<reference evidence="9" key="1">
    <citation type="submission" date="2015-04" db="EMBL/GenBank/DDBJ databases">
        <title>Proteases from Tityus serrulatus venom gland: venom proteases and peptide maturation.</title>
        <authorList>
            <person name="Carmo A.O."/>
            <person name="Martins A.P.V."/>
            <person name="Oliveira-Mendes B.B.R."/>
            <person name="Horta C.C.R."/>
            <person name="Dantas A.E."/>
            <person name="Kalapothakis E."/>
        </authorList>
    </citation>
    <scope>NUCLEOTIDE SEQUENCE</scope>
</reference>
<sequence length="334" mass="37335">MWKPDERRTFLFLLIFTVLKAQQSNDAQEGHSGHQCDCMEYWECISAGGKPYSYCDYSNKVCCFIDQNAKTVGILPRRGKSTSCGQKGVDNKKDGFSEPGEWAWHAAILEKPRDLYVCGASLVDEYWVMTAAHCVDDFVDSQSLKVRLGEYDVLRSSEPQKHEEFQVSRVIIHPGFDNTSLLHDIALLRLSSPAKRRSHINTVCMPGNELTEKVLAASKCVVTGWGKRNERSNHSVVLKEIIVPVWKNNDCEGSMKLQFGPNYRLPSSVVCAGTTGRDACDGDGGGPLVCEKNNHWYQIGIVSFGIGCGRPNVPGVYTRVHSYKQWIHDVVLNS</sequence>
<evidence type="ECO:0000256" key="2">
    <source>
        <dbReference type="ARBA" id="ARBA00022525"/>
    </source>
</evidence>
<dbReference type="GO" id="GO:0005615">
    <property type="term" value="C:extracellular space"/>
    <property type="evidence" value="ECO:0007669"/>
    <property type="project" value="TreeGrafter"/>
</dbReference>
<dbReference type="InterPro" id="IPR001314">
    <property type="entry name" value="Peptidase_S1A"/>
</dbReference>
<dbReference type="SMART" id="SM00020">
    <property type="entry name" value="Tryp_SPc"/>
    <property type="match status" value="1"/>
</dbReference>
<proteinExistence type="evidence at transcript level"/>
<dbReference type="InterPro" id="IPR009003">
    <property type="entry name" value="Peptidase_S1_PA"/>
</dbReference>
<evidence type="ECO:0000256" key="5">
    <source>
        <dbReference type="ARBA" id="ARBA00022825"/>
    </source>
</evidence>
<feature type="signal peptide" evidence="7">
    <location>
        <begin position="1"/>
        <end position="21"/>
    </location>
</feature>
<dbReference type="PROSITE" id="PS00134">
    <property type="entry name" value="TRYPSIN_HIS"/>
    <property type="match status" value="1"/>
</dbReference>
<feature type="domain" description="Peptidase S1" evidence="8">
    <location>
        <begin position="82"/>
        <end position="332"/>
    </location>
</feature>
<dbReference type="GO" id="GO:0006508">
    <property type="term" value="P:proteolysis"/>
    <property type="evidence" value="ECO:0007669"/>
    <property type="project" value="UniProtKB-KW"/>
</dbReference>
<dbReference type="FunFam" id="2.40.10.10:FF:000038">
    <property type="entry name" value="Serine protease"/>
    <property type="match status" value="1"/>
</dbReference>
<dbReference type="EMBL" id="KR068549">
    <property type="protein sequence ID" value="AMO02566.1"/>
    <property type="molecule type" value="mRNA"/>
</dbReference>
<keyword evidence="2" id="KW-0964">Secreted</keyword>
<dbReference type="AlphaFoldDB" id="A0A1S5QN68"/>
<dbReference type="InterPro" id="IPR050127">
    <property type="entry name" value="Serine_Proteases_S1"/>
</dbReference>
<name>A0A1S5QN68_TITSE</name>
<dbReference type="SUPFAM" id="SSF50494">
    <property type="entry name" value="Trypsin-like serine proteases"/>
    <property type="match status" value="1"/>
</dbReference>
<keyword evidence="3 9" id="KW-0645">Protease</keyword>
<organism evidence="9">
    <name type="scientific">Tityus serrulatus</name>
    <name type="common">Brazilian yellow scorpion</name>
    <dbReference type="NCBI Taxonomy" id="6887"/>
    <lineage>
        <taxon>Eukaryota</taxon>
        <taxon>Metazoa</taxon>
        <taxon>Ecdysozoa</taxon>
        <taxon>Arthropoda</taxon>
        <taxon>Chelicerata</taxon>
        <taxon>Arachnida</taxon>
        <taxon>Scorpiones</taxon>
        <taxon>Buthida</taxon>
        <taxon>Buthoidea</taxon>
        <taxon>Buthidae</taxon>
        <taxon>Tityus</taxon>
    </lineage>
</organism>
<dbReference type="PRINTS" id="PR00722">
    <property type="entry name" value="CHYMOTRYPSIN"/>
</dbReference>
<keyword evidence="4" id="KW-0378">Hydrolase</keyword>
<dbReference type="PROSITE" id="PS50240">
    <property type="entry name" value="TRYPSIN_DOM"/>
    <property type="match status" value="1"/>
</dbReference>
<dbReference type="CDD" id="cd00190">
    <property type="entry name" value="Tryp_SPc"/>
    <property type="match status" value="1"/>
</dbReference>
<dbReference type="PANTHER" id="PTHR24264:SF54">
    <property type="entry name" value="PEPTIDASE S1 DOMAIN-CONTAINING PROTEIN"/>
    <property type="match status" value="1"/>
</dbReference>